<dbReference type="PIRSF" id="PIRSF019345">
    <property type="entry name" value="ScpB"/>
    <property type="match status" value="1"/>
</dbReference>
<comment type="subcellular location">
    <subcellularLocation>
        <location evidence="5">Cytoplasm</location>
    </subcellularLocation>
    <text evidence="5">Associated with two foci at the outer edges of the nucleoid region in young cells, and at four foci within both cell halves in older cells.</text>
</comment>
<dbReference type="EMBL" id="MFFM01000022">
    <property type="protein sequence ID" value="OGF13267.1"/>
    <property type="molecule type" value="Genomic_DNA"/>
</dbReference>
<dbReference type="PANTHER" id="PTHR34298">
    <property type="entry name" value="SEGREGATION AND CONDENSATION PROTEIN B"/>
    <property type="match status" value="1"/>
</dbReference>
<dbReference type="NCBIfam" id="TIGR00281">
    <property type="entry name" value="SMC-Scp complex subunit ScpB"/>
    <property type="match status" value="1"/>
</dbReference>
<accession>A0A1F5RFI9</accession>
<dbReference type="PANTHER" id="PTHR34298:SF2">
    <property type="entry name" value="SEGREGATION AND CONDENSATION PROTEIN B"/>
    <property type="match status" value="1"/>
</dbReference>
<proteinExistence type="inferred from homology"/>
<dbReference type="Gene3D" id="1.10.10.10">
    <property type="entry name" value="Winged helix-like DNA-binding domain superfamily/Winged helix DNA-binding domain"/>
    <property type="match status" value="2"/>
</dbReference>
<dbReference type="GO" id="GO:0051301">
    <property type="term" value="P:cell division"/>
    <property type="evidence" value="ECO:0007669"/>
    <property type="project" value="UniProtKB-KW"/>
</dbReference>
<dbReference type="InterPro" id="IPR036390">
    <property type="entry name" value="WH_DNA-bd_sf"/>
</dbReference>
<evidence type="ECO:0000256" key="2">
    <source>
        <dbReference type="ARBA" id="ARBA00022618"/>
    </source>
</evidence>
<dbReference type="SUPFAM" id="SSF46785">
    <property type="entry name" value="Winged helix' DNA-binding domain"/>
    <property type="match status" value="2"/>
</dbReference>
<keyword evidence="2 5" id="KW-0132">Cell division</keyword>
<dbReference type="HAMAP" id="MF_01804">
    <property type="entry name" value="ScpB"/>
    <property type="match status" value="1"/>
</dbReference>
<evidence type="ECO:0000256" key="1">
    <source>
        <dbReference type="ARBA" id="ARBA00022490"/>
    </source>
</evidence>
<evidence type="ECO:0000256" key="5">
    <source>
        <dbReference type="HAMAP-Rule" id="MF_01804"/>
    </source>
</evidence>
<evidence type="ECO:0000256" key="6">
    <source>
        <dbReference type="SAM" id="MobiDB-lite"/>
    </source>
</evidence>
<dbReference type="InterPro" id="IPR036388">
    <property type="entry name" value="WH-like_DNA-bd_sf"/>
</dbReference>
<dbReference type="InterPro" id="IPR005234">
    <property type="entry name" value="ScpB_csome_segregation"/>
</dbReference>
<feature type="region of interest" description="Disordered" evidence="6">
    <location>
        <begin position="192"/>
        <end position="237"/>
    </location>
</feature>
<reference evidence="7 8" key="1">
    <citation type="journal article" date="2016" name="Nat. Commun.">
        <title>Thousands of microbial genomes shed light on interconnected biogeochemical processes in an aquifer system.</title>
        <authorList>
            <person name="Anantharaman K."/>
            <person name="Brown C.T."/>
            <person name="Hug L.A."/>
            <person name="Sharon I."/>
            <person name="Castelle C.J."/>
            <person name="Probst A.J."/>
            <person name="Thomas B.C."/>
            <person name="Singh A."/>
            <person name="Wilkins M.J."/>
            <person name="Karaoz U."/>
            <person name="Brodie E.L."/>
            <person name="Williams K.H."/>
            <person name="Hubbard S.S."/>
            <person name="Banfield J.F."/>
        </authorList>
    </citation>
    <scope>NUCLEOTIDE SEQUENCE [LARGE SCALE GENOMIC DNA]</scope>
</reference>
<evidence type="ECO:0000313" key="8">
    <source>
        <dbReference type="Proteomes" id="UP000177230"/>
    </source>
</evidence>
<keyword evidence="4 5" id="KW-0131">Cell cycle</keyword>
<dbReference type="GO" id="GO:0006260">
    <property type="term" value="P:DNA replication"/>
    <property type="evidence" value="ECO:0007669"/>
    <property type="project" value="UniProtKB-UniRule"/>
</dbReference>
<protein>
    <recommendedName>
        <fullName evidence="5">Segregation and condensation protein B</fullName>
    </recommendedName>
</protein>
<organism evidence="7 8">
    <name type="scientific">Candidatus Edwardsbacteria bacterium GWF2_54_11</name>
    <dbReference type="NCBI Taxonomy" id="1817851"/>
    <lineage>
        <taxon>Bacteria</taxon>
        <taxon>Candidatus Edwardsiibacteriota</taxon>
    </lineage>
</organism>
<dbReference type="Pfam" id="PF04079">
    <property type="entry name" value="SMC_ScpB"/>
    <property type="match status" value="1"/>
</dbReference>
<dbReference type="GO" id="GO:0005737">
    <property type="term" value="C:cytoplasm"/>
    <property type="evidence" value="ECO:0007669"/>
    <property type="project" value="UniProtKB-SubCell"/>
</dbReference>
<evidence type="ECO:0000313" key="7">
    <source>
        <dbReference type="EMBL" id="OGF13267.1"/>
    </source>
</evidence>
<dbReference type="AlphaFoldDB" id="A0A1F5RFI9"/>
<evidence type="ECO:0000256" key="3">
    <source>
        <dbReference type="ARBA" id="ARBA00022829"/>
    </source>
</evidence>
<comment type="function">
    <text evidence="5">Participates in chromosomal partition during cell division. May act via the formation of a condensin-like complex containing Smc and ScpA that pull DNA away from mid-cell into both cell halves.</text>
</comment>
<comment type="caution">
    <text evidence="7">The sequence shown here is derived from an EMBL/GenBank/DDBJ whole genome shotgun (WGS) entry which is preliminary data.</text>
</comment>
<evidence type="ECO:0000256" key="4">
    <source>
        <dbReference type="ARBA" id="ARBA00023306"/>
    </source>
</evidence>
<keyword evidence="1 5" id="KW-0963">Cytoplasm</keyword>
<dbReference type="Proteomes" id="UP000177230">
    <property type="component" value="Unassembled WGS sequence"/>
</dbReference>
<dbReference type="GO" id="GO:0051304">
    <property type="term" value="P:chromosome separation"/>
    <property type="evidence" value="ECO:0007669"/>
    <property type="project" value="InterPro"/>
</dbReference>
<sequence>MDRNEAKRVIEALLFATDTPIAPSKLKSLLGELDQKILRQLMTELKVEYERDGHSFSLVEVAGGFQIYTRPEYAKWVQELFRGKRASRLTAAALETLAIIAYKQPIIRGDIEAIRGVNVDGVMSTLAERNLVAVVGRDERPGKPILYGTTSEFLRYFGLATLSDLPKIEELEEYLKEKEEEREKIDQEIDAELRKDQIPNHGVQEEVAFDKTEGGQEPVPDEPIQQDTIPGPADPVE</sequence>
<name>A0A1F5RFI9_9BACT</name>
<comment type="similarity">
    <text evidence="5">Belongs to the ScpB family.</text>
</comment>
<gene>
    <name evidence="5" type="primary">scpB</name>
    <name evidence="7" type="ORF">A2024_04560</name>
</gene>
<keyword evidence="3 5" id="KW-0159">Chromosome partition</keyword>
<comment type="subunit">
    <text evidence="5">Homodimer. Homodimerization may be required to stabilize the binding of ScpA to the Smc head domains. Component of a cohesin-like complex composed of ScpA, ScpB and the Smc homodimer, in which ScpA and ScpB bind to the head domain of Smc. The presence of the three proteins is required for the association of the complex with DNA.</text>
</comment>